<evidence type="ECO:0000259" key="6">
    <source>
        <dbReference type="PROSITE" id="PS51202"/>
    </source>
</evidence>
<dbReference type="Pfam" id="PF02080">
    <property type="entry name" value="TrkA_C"/>
    <property type="match status" value="1"/>
</dbReference>
<dbReference type="GO" id="GO:0008324">
    <property type="term" value="F:monoatomic cation transmembrane transporter activity"/>
    <property type="evidence" value="ECO:0007669"/>
    <property type="project" value="InterPro"/>
</dbReference>
<dbReference type="PROSITE" id="PS50949">
    <property type="entry name" value="HTH_GNTR"/>
    <property type="match status" value="1"/>
</dbReference>
<evidence type="ECO:0000259" key="5">
    <source>
        <dbReference type="PROSITE" id="PS50949"/>
    </source>
</evidence>
<keyword evidence="2" id="KW-0238">DNA-binding</keyword>
<dbReference type="EMBL" id="CDRZ01000250">
    <property type="protein sequence ID" value="CEO89601.1"/>
    <property type="molecule type" value="Genomic_DNA"/>
</dbReference>
<evidence type="ECO:0000256" key="4">
    <source>
        <dbReference type="SAM" id="Coils"/>
    </source>
</evidence>
<feature type="coiled-coil region" evidence="4">
    <location>
        <begin position="94"/>
        <end position="121"/>
    </location>
</feature>
<evidence type="ECO:0000256" key="3">
    <source>
        <dbReference type="ARBA" id="ARBA00023163"/>
    </source>
</evidence>
<keyword evidence="3" id="KW-0804">Transcription</keyword>
<dbReference type="GO" id="GO:0006813">
    <property type="term" value="P:potassium ion transport"/>
    <property type="evidence" value="ECO:0007669"/>
    <property type="project" value="InterPro"/>
</dbReference>
<organism evidence="7 8">
    <name type="scientific">Syntrophaceticus schinkii</name>
    <dbReference type="NCBI Taxonomy" id="499207"/>
    <lineage>
        <taxon>Bacteria</taxon>
        <taxon>Bacillati</taxon>
        <taxon>Bacillota</taxon>
        <taxon>Clostridia</taxon>
        <taxon>Thermoanaerobacterales</taxon>
        <taxon>Thermoanaerobacterales Family III. Incertae Sedis</taxon>
        <taxon>Syntrophaceticus</taxon>
    </lineage>
</organism>
<dbReference type="InterPro" id="IPR006037">
    <property type="entry name" value="RCK_C"/>
</dbReference>
<dbReference type="PROSITE" id="PS51202">
    <property type="entry name" value="RCK_C"/>
    <property type="match status" value="1"/>
</dbReference>
<dbReference type="GO" id="GO:0003677">
    <property type="term" value="F:DNA binding"/>
    <property type="evidence" value="ECO:0007669"/>
    <property type="project" value="UniProtKB-KW"/>
</dbReference>
<accession>A0A0B7MNP6</accession>
<dbReference type="Proteomes" id="UP000046155">
    <property type="component" value="Unassembled WGS sequence"/>
</dbReference>
<dbReference type="InterPro" id="IPR036390">
    <property type="entry name" value="WH_DNA-bd_sf"/>
</dbReference>
<dbReference type="InterPro" id="IPR036721">
    <property type="entry name" value="RCK_C_sf"/>
</dbReference>
<keyword evidence="8" id="KW-1185">Reference proteome</keyword>
<dbReference type="PANTHER" id="PTHR44846">
    <property type="entry name" value="MANNOSYL-D-GLYCERATE TRANSPORT/METABOLISM SYSTEM REPRESSOR MNGR-RELATED"/>
    <property type="match status" value="1"/>
</dbReference>
<feature type="domain" description="HTH gntR-type" evidence="5">
    <location>
        <begin position="10"/>
        <end position="78"/>
    </location>
</feature>
<evidence type="ECO:0000256" key="1">
    <source>
        <dbReference type="ARBA" id="ARBA00023015"/>
    </source>
</evidence>
<dbReference type="SUPFAM" id="SSF116726">
    <property type="entry name" value="TrkA C-terminal domain-like"/>
    <property type="match status" value="1"/>
</dbReference>
<dbReference type="GO" id="GO:0045892">
    <property type="term" value="P:negative regulation of DNA-templated transcription"/>
    <property type="evidence" value="ECO:0007669"/>
    <property type="project" value="TreeGrafter"/>
</dbReference>
<dbReference type="Gene3D" id="1.10.10.10">
    <property type="entry name" value="Winged helix-like DNA-binding domain superfamily/Winged helix DNA-binding domain"/>
    <property type="match status" value="1"/>
</dbReference>
<dbReference type="Gene3D" id="3.30.70.1450">
    <property type="entry name" value="Regulator of K+ conductance, C-terminal domain"/>
    <property type="match status" value="1"/>
</dbReference>
<dbReference type="InterPro" id="IPR000524">
    <property type="entry name" value="Tscrpt_reg_HTH_GntR"/>
</dbReference>
<name>A0A0B7MNP6_9FIRM</name>
<dbReference type="PANTHER" id="PTHR44846:SF1">
    <property type="entry name" value="MANNOSYL-D-GLYCERATE TRANSPORT_METABOLISM SYSTEM REPRESSOR MNGR-RELATED"/>
    <property type="match status" value="1"/>
</dbReference>
<reference evidence="8" key="1">
    <citation type="submission" date="2015-01" db="EMBL/GenBank/DDBJ databases">
        <authorList>
            <person name="Manzoor Shahid"/>
            <person name="Zubair Saima"/>
        </authorList>
    </citation>
    <scope>NUCLEOTIDE SEQUENCE [LARGE SCALE GENOMIC DNA]</scope>
    <source>
        <strain evidence="8">Sp3</strain>
    </source>
</reference>
<sequence>MSEGLPRNRSAKYIKIAVDIATCIARGEYREGQKILGRSSLAGRYSVSPETIRRALAVLEERKIVKLQPGVGVIVSSQVAAEDYLAEYGQHQILEDIQKALNMYLEERRKLDLKITQLTDELLEYTFKMATRFQRIHEFRVETGSPLVGKSLKKAEFRTLTGGTILSIHRSGREIVSPDAETVIKKDDVLTVVAPEEAIEHSQGLKLTPLSGPTRLMEIPE</sequence>
<dbReference type="SMART" id="SM00345">
    <property type="entry name" value="HTH_GNTR"/>
    <property type="match status" value="1"/>
</dbReference>
<evidence type="ECO:0000313" key="7">
    <source>
        <dbReference type="EMBL" id="CEO89601.1"/>
    </source>
</evidence>
<dbReference type="Pfam" id="PF00392">
    <property type="entry name" value="GntR"/>
    <property type="match status" value="1"/>
</dbReference>
<gene>
    <name evidence="7" type="ORF">SSCH_520062</name>
</gene>
<evidence type="ECO:0000313" key="8">
    <source>
        <dbReference type="Proteomes" id="UP000046155"/>
    </source>
</evidence>
<keyword evidence="1" id="KW-0805">Transcription regulation</keyword>
<feature type="domain" description="RCK C-terminal" evidence="6">
    <location>
        <begin position="124"/>
        <end position="208"/>
    </location>
</feature>
<protein>
    <submittedName>
        <fullName evidence="7">TrkA-C domain protein</fullName>
    </submittedName>
</protein>
<dbReference type="AlphaFoldDB" id="A0A0B7MNP6"/>
<dbReference type="RefSeq" id="WP_232294373.1">
    <property type="nucleotide sequence ID" value="NZ_CDRZ01000250.1"/>
</dbReference>
<keyword evidence="4" id="KW-0175">Coiled coil</keyword>
<dbReference type="GO" id="GO:0003700">
    <property type="term" value="F:DNA-binding transcription factor activity"/>
    <property type="evidence" value="ECO:0007669"/>
    <property type="project" value="InterPro"/>
</dbReference>
<dbReference type="SUPFAM" id="SSF46785">
    <property type="entry name" value="Winged helix' DNA-binding domain"/>
    <property type="match status" value="1"/>
</dbReference>
<evidence type="ECO:0000256" key="2">
    <source>
        <dbReference type="ARBA" id="ARBA00023125"/>
    </source>
</evidence>
<proteinExistence type="predicted"/>
<dbReference type="InterPro" id="IPR050679">
    <property type="entry name" value="Bact_HTH_transcr_reg"/>
</dbReference>
<dbReference type="InterPro" id="IPR036388">
    <property type="entry name" value="WH-like_DNA-bd_sf"/>
</dbReference>